<dbReference type="Proteomes" id="UP001642360">
    <property type="component" value="Unassembled WGS sequence"/>
</dbReference>
<organism evidence="1 2">
    <name type="scientific">Ilex paraguariensis</name>
    <name type="common">yerba mate</name>
    <dbReference type="NCBI Taxonomy" id="185542"/>
    <lineage>
        <taxon>Eukaryota</taxon>
        <taxon>Viridiplantae</taxon>
        <taxon>Streptophyta</taxon>
        <taxon>Embryophyta</taxon>
        <taxon>Tracheophyta</taxon>
        <taxon>Spermatophyta</taxon>
        <taxon>Magnoliopsida</taxon>
        <taxon>eudicotyledons</taxon>
        <taxon>Gunneridae</taxon>
        <taxon>Pentapetalae</taxon>
        <taxon>asterids</taxon>
        <taxon>campanulids</taxon>
        <taxon>Aquifoliales</taxon>
        <taxon>Aquifoliaceae</taxon>
        <taxon>Ilex</taxon>
    </lineage>
</organism>
<comment type="caution">
    <text evidence="1">The sequence shown here is derived from an EMBL/GenBank/DDBJ whole genome shotgun (WGS) entry which is preliminary data.</text>
</comment>
<gene>
    <name evidence="1" type="ORF">ILEXP_LOCUS14155</name>
</gene>
<proteinExistence type="predicted"/>
<dbReference type="AlphaFoldDB" id="A0ABC8RWD3"/>
<dbReference type="EMBL" id="CAUOFW020001558">
    <property type="protein sequence ID" value="CAK9146322.1"/>
    <property type="molecule type" value="Genomic_DNA"/>
</dbReference>
<sequence length="137" mass="15347">MANNIATTFTPLIWSWKMNTAITGTMGKPKVHMTLENSEETLKISPTTPMLGTCHVPAVHVKFNTYYTFPSSYSFISLLKFFHSLLAKSPTRITHVTMRDCNSAYEPNRVLPFRGFIGVSKVIILENKECGGNGEED</sequence>
<evidence type="ECO:0000313" key="1">
    <source>
        <dbReference type="EMBL" id="CAK9146322.1"/>
    </source>
</evidence>
<name>A0ABC8RWD3_9AQUA</name>
<evidence type="ECO:0000313" key="2">
    <source>
        <dbReference type="Proteomes" id="UP001642360"/>
    </source>
</evidence>
<accession>A0ABC8RWD3</accession>
<reference evidence="1 2" key="1">
    <citation type="submission" date="2024-02" db="EMBL/GenBank/DDBJ databases">
        <authorList>
            <person name="Vignale AGUSTIN F."/>
            <person name="Sosa J E."/>
            <person name="Modenutti C."/>
        </authorList>
    </citation>
    <scope>NUCLEOTIDE SEQUENCE [LARGE SCALE GENOMIC DNA]</scope>
</reference>
<keyword evidence="2" id="KW-1185">Reference proteome</keyword>
<protein>
    <submittedName>
        <fullName evidence="1">Uncharacterized protein</fullName>
    </submittedName>
</protein>